<dbReference type="Gene3D" id="1.20.5.4130">
    <property type="match status" value="1"/>
</dbReference>
<evidence type="ECO:0000313" key="7">
    <source>
        <dbReference type="EnsemblPlants" id="TraesCS7B02G408100.1.cds1"/>
    </source>
</evidence>
<reference evidence="7" key="1">
    <citation type="submission" date="2018-08" db="EMBL/GenBank/DDBJ databases">
        <authorList>
            <person name="Rossello M."/>
        </authorList>
    </citation>
    <scope>NUCLEOTIDE SEQUENCE [LARGE SCALE GENOMIC DNA]</scope>
    <source>
        <strain evidence="7">cv. Chinese Spring</strain>
    </source>
</reference>
<dbReference type="Gramene" id="TraesCS7B02G408100.1">
    <property type="protein sequence ID" value="TraesCS7B02G408100.1.cds1"/>
    <property type="gene ID" value="TraesCS7B02G408100"/>
</dbReference>
<dbReference type="Gramene" id="TraesJUL7B03G04277430.1">
    <property type="protein sequence ID" value="TraesJUL7B03G04277430.1.CDS1"/>
    <property type="gene ID" value="TraesJUL7B03G04277430"/>
</dbReference>
<evidence type="ECO:0000256" key="1">
    <source>
        <dbReference type="ARBA" id="ARBA00008894"/>
    </source>
</evidence>
<dbReference type="Gramene" id="TraesCS7B03G1099800.1">
    <property type="protein sequence ID" value="TraesCS7B03G1099800.1.CDS1"/>
    <property type="gene ID" value="TraesCS7B03G1099800"/>
</dbReference>
<dbReference type="PANTHER" id="PTHR19338:SF58">
    <property type="entry name" value="OS09G0517100 PROTEIN"/>
    <property type="match status" value="1"/>
</dbReference>
<keyword evidence="3" id="KW-0677">Repeat</keyword>
<dbReference type="KEGG" id="taes:123162677"/>
<keyword evidence="2" id="KW-0433">Leucine-rich repeat</keyword>
<organism evidence="7">
    <name type="scientific">Triticum aestivum</name>
    <name type="common">Wheat</name>
    <dbReference type="NCBI Taxonomy" id="4565"/>
    <lineage>
        <taxon>Eukaryota</taxon>
        <taxon>Viridiplantae</taxon>
        <taxon>Streptophyta</taxon>
        <taxon>Embryophyta</taxon>
        <taxon>Tracheophyta</taxon>
        <taxon>Spermatophyta</taxon>
        <taxon>Magnoliopsida</taxon>
        <taxon>Liliopsida</taxon>
        <taxon>Poales</taxon>
        <taxon>Poaceae</taxon>
        <taxon>BOP clade</taxon>
        <taxon>Pooideae</taxon>
        <taxon>Triticodae</taxon>
        <taxon>Triticeae</taxon>
        <taxon>Triticinae</taxon>
        <taxon>Triticum</taxon>
    </lineage>
</organism>
<comment type="similarity">
    <text evidence="1">Belongs to the disease resistance NB-LRR family.</text>
</comment>
<evidence type="ECO:0000256" key="3">
    <source>
        <dbReference type="ARBA" id="ARBA00022737"/>
    </source>
</evidence>
<dbReference type="GO" id="GO:0006952">
    <property type="term" value="P:defense response"/>
    <property type="evidence" value="ECO:0007669"/>
    <property type="project" value="UniProtKB-KW"/>
</dbReference>
<feature type="domain" description="Disease resistance N-terminal" evidence="6">
    <location>
        <begin position="14"/>
        <end position="95"/>
    </location>
</feature>
<proteinExistence type="inferred from homology"/>
<dbReference type="AlphaFoldDB" id="A0A3B6STH1"/>
<evidence type="ECO:0000256" key="4">
    <source>
        <dbReference type="ARBA" id="ARBA00022741"/>
    </source>
</evidence>
<dbReference type="InterPro" id="IPR038005">
    <property type="entry name" value="RX-like_CC"/>
</dbReference>
<dbReference type="Gramene" id="TraesCLE_scaffold_059887_01G000100.1">
    <property type="protein sequence ID" value="TraesCLE_scaffold_059887_01G000100.1"/>
    <property type="gene ID" value="TraesCLE_scaffold_059887_01G000100"/>
</dbReference>
<dbReference type="EnsemblPlants" id="TraesCS7B02G408100.1">
    <property type="protein sequence ID" value="TraesCS7B02G408100.1.cds1"/>
    <property type="gene ID" value="TraesCS7B02G408100"/>
</dbReference>
<evidence type="ECO:0000256" key="2">
    <source>
        <dbReference type="ARBA" id="ARBA00022614"/>
    </source>
</evidence>
<dbReference type="OMA" id="HERKECS"/>
<dbReference type="STRING" id="4565.A0A3B6STH1"/>
<sequence>MEATLLSVGKTVLNGAIGYARSTIAEEVALQLGVRRDQAFITDELEMMQGFLMAGNAEGNNSEVVTIWVKQVRDVSYEVEDCLLDFAVRLEKQSWWRIPRTLLDRRHVAQRMLELRVKVEEVNKRNLRYNLVNGASGSNPTSAAANRPMFGVDESRRVAMLDKANANLVKLINKKDHDLRVIALWGTGGDLGLVSIIRASYEDTDLKLKFPCRAWVRVMHPFSPKQFVQTLLRQFRTAVLGVDVLLETEKTGQDLAQEFKRYSMSMKRVT</sequence>
<dbReference type="Gramene" id="TraesJAG7B03G04219060.1">
    <property type="protein sequence ID" value="TraesJAG7B03G04219060.1.CDS1"/>
    <property type="gene ID" value="TraesJAG7B03G04219060"/>
</dbReference>
<evidence type="ECO:0000313" key="8">
    <source>
        <dbReference type="Proteomes" id="UP000019116"/>
    </source>
</evidence>
<dbReference type="CDD" id="cd14798">
    <property type="entry name" value="RX-CC_like"/>
    <property type="match status" value="1"/>
</dbReference>
<keyword evidence="8" id="KW-1185">Reference proteome</keyword>
<evidence type="ECO:0000259" key="6">
    <source>
        <dbReference type="Pfam" id="PF18052"/>
    </source>
</evidence>
<accession>A0A3B6STH1</accession>
<evidence type="ECO:0000256" key="5">
    <source>
        <dbReference type="ARBA" id="ARBA00022821"/>
    </source>
</evidence>
<dbReference type="Gramene" id="TraesNOR7B03G04283990.1">
    <property type="protein sequence ID" value="TraesNOR7B03G04283990.1.CDS1"/>
    <property type="gene ID" value="TraesNOR7B03G04283990"/>
</dbReference>
<dbReference type="Gramene" id="TraesRN7B0101108400.1">
    <property type="protein sequence ID" value="TraesRN7B0101108400.1"/>
    <property type="gene ID" value="TraesRN7B0101108400"/>
</dbReference>
<gene>
    <name evidence="7" type="primary">LOC123162677</name>
</gene>
<dbReference type="Gramene" id="TraesARI7B03G04049870.1">
    <property type="protein sequence ID" value="TraesARI7B03G04049870.1.CDS1"/>
    <property type="gene ID" value="TraesARI7B03G04049870"/>
</dbReference>
<dbReference type="PANTHER" id="PTHR19338">
    <property type="entry name" value="TRANSLOCASE OF INNER MITOCHONDRIAL MEMBRANE 13 HOMOLOG"/>
    <property type="match status" value="1"/>
</dbReference>
<dbReference type="GO" id="GO:0000166">
    <property type="term" value="F:nucleotide binding"/>
    <property type="evidence" value="ECO:0007669"/>
    <property type="project" value="UniProtKB-KW"/>
</dbReference>
<dbReference type="Proteomes" id="UP000019116">
    <property type="component" value="Chromosome 7B"/>
</dbReference>
<name>A0A3B6STH1_WHEAT</name>
<reference evidence="7" key="2">
    <citation type="submission" date="2018-10" db="UniProtKB">
        <authorList>
            <consortium name="EnsemblPlants"/>
        </authorList>
    </citation>
    <scope>IDENTIFICATION</scope>
</reference>
<dbReference type="Gramene" id="TraesLAC7B03G04181210.1">
    <property type="protein sequence ID" value="TraesLAC7B03G04181210.1.CDS1"/>
    <property type="gene ID" value="TraesLAC7B03G04181210"/>
</dbReference>
<dbReference type="Pfam" id="PF18052">
    <property type="entry name" value="Rx_N"/>
    <property type="match status" value="1"/>
</dbReference>
<dbReference type="RefSeq" id="XP_044436391.1">
    <property type="nucleotide sequence ID" value="XM_044580456.1"/>
</dbReference>
<dbReference type="GeneID" id="123162677"/>
<dbReference type="OrthoDB" id="690341at2759"/>
<protein>
    <recommendedName>
        <fullName evidence="6">Disease resistance N-terminal domain-containing protein</fullName>
    </recommendedName>
</protein>
<keyword evidence="4" id="KW-0547">Nucleotide-binding</keyword>
<dbReference type="InterPro" id="IPR041118">
    <property type="entry name" value="Rx_N"/>
</dbReference>
<keyword evidence="5" id="KW-0611">Plant defense</keyword>